<dbReference type="InterPro" id="IPR000157">
    <property type="entry name" value="TIR_dom"/>
</dbReference>
<dbReference type="SUPFAM" id="SSF52200">
    <property type="entry name" value="Toll/Interleukin receptor TIR domain"/>
    <property type="match status" value="1"/>
</dbReference>
<gene>
    <name evidence="3" type="ORF">CWB99_08770</name>
</gene>
<evidence type="ECO:0000313" key="3">
    <source>
        <dbReference type="EMBL" id="TMP29683.1"/>
    </source>
</evidence>
<dbReference type="InterPro" id="IPR011990">
    <property type="entry name" value="TPR-like_helical_dom_sf"/>
</dbReference>
<evidence type="ECO:0000259" key="1">
    <source>
        <dbReference type="PROSITE" id="PS50104"/>
    </source>
</evidence>
<dbReference type="Gene3D" id="3.40.50.300">
    <property type="entry name" value="P-loop containing nucleotide triphosphate hydrolases"/>
    <property type="match status" value="1"/>
</dbReference>
<dbReference type="InterPro" id="IPR027417">
    <property type="entry name" value="P-loop_NTPase"/>
</dbReference>
<dbReference type="Proteomes" id="UP000310249">
    <property type="component" value="Unassembled WGS sequence"/>
</dbReference>
<organism evidence="3 4">
    <name type="scientific">Pseudoalteromonas rubra</name>
    <dbReference type="NCBI Taxonomy" id="43658"/>
    <lineage>
        <taxon>Bacteria</taxon>
        <taxon>Pseudomonadati</taxon>
        <taxon>Pseudomonadota</taxon>
        <taxon>Gammaproteobacteria</taxon>
        <taxon>Alteromonadales</taxon>
        <taxon>Pseudoalteromonadaceae</taxon>
        <taxon>Pseudoalteromonas</taxon>
    </lineage>
</organism>
<dbReference type="OrthoDB" id="5149141at2"/>
<dbReference type="RefSeq" id="WP_138550498.1">
    <property type="nucleotide sequence ID" value="NZ_PNCH01000012.1"/>
</dbReference>
<dbReference type="SUPFAM" id="SSF48452">
    <property type="entry name" value="TPR-like"/>
    <property type="match status" value="1"/>
</dbReference>
<dbReference type="PROSITE" id="PS50104">
    <property type="entry name" value="TIR"/>
    <property type="match status" value="1"/>
</dbReference>
<dbReference type="Gene3D" id="1.25.40.10">
    <property type="entry name" value="Tetratricopeptide repeat domain"/>
    <property type="match status" value="1"/>
</dbReference>
<accession>A0A5S3WPZ4</accession>
<name>A0A5S3WPZ4_9GAMM</name>
<dbReference type="GO" id="GO:0007165">
    <property type="term" value="P:signal transduction"/>
    <property type="evidence" value="ECO:0007669"/>
    <property type="project" value="InterPro"/>
</dbReference>
<dbReference type="Gene3D" id="3.40.50.10140">
    <property type="entry name" value="Toll/interleukin-1 receptor homology (TIR) domain"/>
    <property type="match status" value="1"/>
</dbReference>
<dbReference type="EMBL" id="PNCI01000017">
    <property type="protein sequence ID" value="TMP29683.1"/>
    <property type="molecule type" value="Genomic_DNA"/>
</dbReference>
<feature type="domain" description="TIR" evidence="1">
    <location>
        <begin position="4"/>
        <end position="151"/>
    </location>
</feature>
<dbReference type="PANTHER" id="PTHR47691">
    <property type="entry name" value="REGULATOR-RELATED"/>
    <property type="match status" value="1"/>
</dbReference>
<evidence type="ECO:0000259" key="2">
    <source>
        <dbReference type="PROSITE" id="PS51534"/>
    </source>
</evidence>
<dbReference type="SUPFAM" id="SSF52540">
    <property type="entry name" value="P-loop containing nucleoside triphosphate hydrolases"/>
    <property type="match status" value="1"/>
</dbReference>
<evidence type="ECO:0000313" key="4">
    <source>
        <dbReference type="Proteomes" id="UP000310249"/>
    </source>
</evidence>
<sequence length="958" mass="109564">MEYQSPNVFISYSHDSQAHKEKVYKLSGQLRRAGIDCWIDQYDPIPIEGWPKRMMNGIRDADFVLMICTRQYQEKLNAIDQQTPGNGVKWESTLIMNTLYREGTLNRKFIPIVFNGDDKHCIPDILFGHSYYDLSQPKEFDDLCKHLLGKLRKEKPALGATSSNQKLLSNKLPTVEGEFFGRKTELALLDEAWSSPNTNIVQFIASGGTGKTKLLRHWLDRNLPKIDTLLAWSFYSQGAREDKQISASPFFTHAFSLFSSAQLSFSSEEEKGDHLANLIRQENCLLVLDGLEPLQYAGNGMRGELKDRALRQLLRSLADHNSSLCVITSRITVYDLIDRKDSTISHALSNLDVEDGVRLLKSLGVHGGEAYQEEHEQLSEAVKEYQGHALALFLLGNAIHTYFDGNILARNQLDELIGNYDGIERHAFKVMQAYQKWLADTPELKLLYLLSLFDHPIEKSVLEILWKKRIPQLTSDIHNRAWKIAIRDLKEKHYMLFSHDNNDELLDCHPLVREYFGNQMRTSYQEAWDQAHEVLYEHYQQVPSEYTPNSIEQMQPLFYAIQHGCAAGLCQRAKDEIYWPRIQRENSYYMYHELGAMSEDLAIIANFFVKPWEELSTTLNAEEHPAMLARAGFDLRALGRLQEAKAPLSKGLDLQIKLGEWKHAAGIANNLSELHLFLGEIKRAKHYGVMSIELADKSEDLKSQSMFRTTLADVLHQAGECEQAIKLFYEAEEFHKLNQPNSEYLFSVEGYQFCDLLLDNVIKNPEKILEVIKRAQHGLKYAGDKQLSIALNQLILGRAFLIKTTLTAPHTKTAGKPNKTRHLIPSETHPAHAVPPSTQKNKDLSISNNWIDKSVNRLRSSGHKWFLPSALLARATLKRLSGDFSSADRDLTEVYDIVRPSALKLYLVDYHMEMAWLLIAKNNQPQAKIHTQTAAKLVNNIGYFRRKEALKKLEEQLS</sequence>
<reference evidence="4" key="2">
    <citation type="submission" date="2019-06" db="EMBL/GenBank/DDBJ databases">
        <title>Co-occurence of chitin degradation, pigmentation and bioactivity in marine Pseudoalteromonas.</title>
        <authorList>
            <person name="Sonnenschein E.C."/>
            <person name="Bech P.K."/>
        </authorList>
    </citation>
    <scope>NUCLEOTIDE SEQUENCE [LARGE SCALE GENOMIC DNA]</scope>
    <source>
        <strain evidence="4">S2676</strain>
    </source>
</reference>
<feature type="domain" description="SEFIR" evidence="2">
    <location>
        <begin position="5"/>
        <end position="143"/>
    </location>
</feature>
<dbReference type="PROSITE" id="PS51534">
    <property type="entry name" value="SEFIR"/>
    <property type="match status" value="1"/>
</dbReference>
<comment type="caution">
    <text evidence="3">The sequence shown here is derived from an EMBL/GenBank/DDBJ whole genome shotgun (WGS) entry which is preliminary data.</text>
</comment>
<dbReference type="AlphaFoldDB" id="A0A5S3WPZ4"/>
<dbReference type="InterPro" id="IPR035897">
    <property type="entry name" value="Toll_tir_struct_dom_sf"/>
</dbReference>
<dbReference type="Pfam" id="PF13676">
    <property type="entry name" value="TIR_2"/>
    <property type="match status" value="1"/>
</dbReference>
<proteinExistence type="predicted"/>
<dbReference type="PANTHER" id="PTHR47691:SF3">
    <property type="entry name" value="HTH-TYPE TRANSCRIPTIONAL REGULATOR RV0890C-RELATED"/>
    <property type="match status" value="1"/>
</dbReference>
<dbReference type="InterPro" id="IPR013568">
    <property type="entry name" value="SEFIR_dom"/>
</dbReference>
<reference evidence="3 4" key="1">
    <citation type="submission" date="2018-01" db="EMBL/GenBank/DDBJ databases">
        <authorList>
            <person name="Paulsen S."/>
            <person name="Gram L.K."/>
        </authorList>
    </citation>
    <scope>NUCLEOTIDE SEQUENCE [LARGE SCALE GENOMIC DNA]</scope>
    <source>
        <strain evidence="3 4">S2676</strain>
    </source>
</reference>
<protein>
    <submittedName>
        <fullName evidence="3">Uncharacterized protein</fullName>
    </submittedName>
</protein>